<dbReference type="InterPro" id="IPR054722">
    <property type="entry name" value="PolX-like_BBD"/>
</dbReference>
<evidence type="ECO:0000313" key="4">
    <source>
        <dbReference type="EMBL" id="KAK9911206.1"/>
    </source>
</evidence>
<evidence type="ECO:0000259" key="3">
    <source>
        <dbReference type="Pfam" id="PF22936"/>
    </source>
</evidence>
<proteinExistence type="predicted"/>
<feature type="compositionally biased region" description="Polar residues" evidence="1">
    <location>
        <begin position="207"/>
        <end position="218"/>
    </location>
</feature>
<protein>
    <recommendedName>
        <fullName evidence="6">GAG-pre-integrase domain-containing protein</fullName>
    </recommendedName>
</protein>
<dbReference type="EMBL" id="JBEDUW010000007">
    <property type="protein sequence ID" value="KAK9911206.1"/>
    <property type="molecule type" value="Genomic_DNA"/>
</dbReference>
<dbReference type="Proteomes" id="UP001457282">
    <property type="component" value="Unassembled WGS sequence"/>
</dbReference>
<keyword evidence="5" id="KW-1185">Reference proteome</keyword>
<feature type="compositionally biased region" description="Basic and acidic residues" evidence="1">
    <location>
        <begin position="223"/>
        <end position="267"/>
    </location>
</feature>
<feature type="domain" description="GAG-pre-integrase" evidence="2">
    <location>
        <begin position="122"/>
        <end position="172"/>
    </location>
</feature>
<dbReference type="AlphaFoldDB" id="A0AAW1VT96"/>
<evidence type="ECO:0000256" key="1">
    <source>
        <dbReference type="SAM" id="MobiDB-lite"/>
    </source>
</evidence>
<sequence>MSSGELECLADCGTTHTILRHRQLFSNLTPTYSSVTTMAGLSNLVQGRGPAQFLLPNGTIIDVTHALYAPRGNRTLLSFKDIRANGYHAETHDENGKEFLCITSNDGGRKRILEKFMCISSGLYSTTIRTIESNNVIRDDLFDSDTYWLWHDRLGHPGREMMIRILKTSHGHPFFRANQSMNRKTFREDKTAMKRGKFAAVRRLSTGRGQNADRSTNVLYRRRPVDDNADRSRKSDEHRRPVEEIADRSTSNREDHRPFDPLIDRSTPKLPTGLHQTERIIDRSTPSSTGRTPMTFGPSLQCSHPLMLLMPLRHIARFAKPVP</sequence>
<accession>A0AAW1VT96</accession>
<organism evidence="4 5">
    <name type="scientific">Rubus argutus</name>
    <name type="common">Southern blackberry</name>
    <dbReference type="NCBI Taxonomy" id="59490"/>
    <lineage>
        <taxon>Eukaryota</taxon>
        <taxon>Viridiplantae</taxon>
        <taxon>Streptophyta</taxon>
        <taxon>Embryophyta</taxon>
        <taxon>Tracheophyta</taxon>
        <taxon>Spermatophyta</taxon>
        <taxon>Magnoliopsida</taxon>
        <taxon>eudicotyledons</taxon>
        <taxon>Gunneridae</taxon>
        <taxon>Pentapetalae</taxon>
        <taxon>rosids</taxon>
        <taxon>fabids</taxon>
        <taxon>Rosales</taxon>
        <taxon>Rosaceae</taxon>
        <taxon>Rosoideae</taxon>
        <taxon>Rosoideae incertae sedis</taxon>
        <taxon>Rubus</taxon>
    </lineage>
</organism>
<dbReference type="InterPro" id="IPR025724">
    <property type="entry name" value="GAG-pre-integrase_dom"/>
</dbReference>
<feature type="domain" description="Retrovirus-related Pol polyprotein from transposon TNT 1-94-like beta-barrel" evidence="3">
    <location>
        <begin position="9"/>
        <end position="87"/>
    </location>
</feature>
<reference evidence="4 5" key="1">
    <citation type="journal article" date="2023" name="G3 (Bethesda)">
        <title>A chromosome-length genome assembly and annotation of blackberry (Rubus argutus, cv. 'Hillquist').</title>
        <authorList>
            <person name="Bruna T."/>
            <person name="Aryal R."/>
            <person name="Dudchenko O."/>
            <person name="Sargent D.J."/>
            <person name="Mead D."/>
            <person name="Buti M."/>
            <person name="Cavallini A."/>
            <person name="Hytonen T."/>
            <person name="Andres J."/>
            <person name="Pham M."/>
            <person name="Weisz D."/>
            <person name="Mascagni F."/>
            <person name="Usai G."/>
            <person name="Natali L."/>
            <person name="Bassil N."/>
            <person name="Fernandez G.E."/>
            <person name="Lomsadze A."/>
            <person name="Armour M."/>
            <person name="Olukolu B."/>
            <person name="Poorten T."/>
            <person name="Britton C."/>
            <person name="Davik J."/>
            <person name="Ashrafi H."/>
            <person name="Aiden E.L."/>
            <person name="Borodovsky M."/>
            <person name="Worthington M."/>
        </authorList>
    </citation>
    <scope>NUCLEOTIDE SEQUENCE [LARGE SCALE GENOMIC DNA]</scope>
    <source>
        <strain evidence="4">PI 553951</strain>
    </source>
</reference>
<gene>
    <name evidence="4" type="ORF">M0R45_035127</name>
</gene>
<name>A0AAW1VT96_RUBAR</name>
<evidence type="ECO:0000259" key="2">
    <source>
        <dbReference type="Pfam" id="PF13976"/>
    </source>
</evidence>
<dbReference type="Pfam" id="PF22936">
    <property type="entry name" value="Pol_BBD"/>
    <property type="match status" value="1"/>
</dbReference>
<comment type="caution">
    <text evidence="4">The sequence shown here is derived from an EMBL/GenBank/DDBJ whole genome shotgun (WGS) entry which is preliminary data.</text>
</comment>
<evidence type="ECO:0000313" key="5">
    <source>
        <dbReference type="Proteomes" id="UP001457282"/>
    </source>
</evidence>
<feature type="region of interest" description="Disordered" evidence="1">
    <location>
        <begin position="201"/>
        <end position="272"/>
    </location>
</feature>
<dbReference type="Pfam" id="PF13976">
    <property type="entry name" value="gag_pre-integrs"/>
    <property type="match status" value="1"/>
</dbReference>
<evidence type="ECO:0008006" key="6">
    <source>
        <dbReference type="Google" id="ProtNLM"/>
    </source>
</evidence>